<dbReference type="InterPro" id="IPR042522">
    <property type="entry name" value="Atg7_N_1"/>
</dbReference>
<feature type="active site" description="Glycyl thioester intermediate" evidence="6">
    <location>
        <position position="530"/>
    </location>
</feature>
<evidence type="ECO:0000256" key="7">
    <source>
        <dbReference type="RuleBase" id="RU366022"/>
    </source>
</evidence>
<dbReference type="GO" id="GO:0019778">
    <property type="term" value="F:Atg12 activating enzyme activity"/>
    <property type="evidence" value="ECO:0007669"/>
    <property type="project" value="TreeGrafter"/>
</dbReference>
<comment type="subcellular location">
    <subcellularLocation>
        <location evidence="7">Cytoplasm</location>
    </subcellularLocation>
    <subcellularLocation>
        <location evidence="7">Preautophagosomal structure</location>
    </subcellularLocation>
</comment>
<dbReference type="GO" id="GO:0034727">
    <property type="term" value="P:piecemeal microautophagy of the nucleus"/>
    <property type="evidence" value="ECO:0007669"/>
    <property type="project" value="TreeGrafter"/>
</dbReference>
<dbReference type="InterPro" id="IPR032197">
    <property type="entry name" value="Atg7_N"/>
</dbReference>
<dbReference type="EMBL" id="JBBCAQ010000036">
    <property type="protein sequence ID" value="KAK7576226.1"/>
    <property type="molecule type" value="Genomic_DNA"/>
</dbReference>
<dbReference type="AlphaFoldDB" id="A0AAN9XZ67"/>
<name>A0AAN9XZ67_9HEMI</name>
<reference evidence="10 11" key="1">
    <citation type="submission" date="2024-03" db="EMBL/GenBank/DDBJ databases">
        <title>Adaptation during the transition from Ophiocordyceps entomopathogen to insect associate is accompanied by gene loss and intensified selection.</title>
        <authorList>
            <person name="Ward C.M."/>
            <person name="Onetto C.A."/>
            <person name="Borneman A.R."/>
        </authorList>
    </citation>
    <scope>NUCLEOTIDE SEQUENCE [LARGE SCALE GENOMIC DNA]</scope>
    <source>
        <strain evidence="10">AWRI1</strain>
        <tissue evidence="10">Single Adult Female</tissue>
    </source>
</reference>
<dbReference type="InterPro" id="IPR000594">
    <property type="entry name" value="ThiF_NAD_FAD-bd"/>
</dbReference>
<keyword evidence="3 7" id="KW-0813">Transport</keyword>
<evidence type="ECO:0000259" key="9">
    <source>
        <dbReference type="Pfam" id="PF16420"/>
    </source>
</evidence>
<feature type="domain" description="THIF-type NAD/FAD binding fold" evidence="8">
    <location>
        <begin position="336"/>
        <end position="558"/>
    </location>
</feature>
<keyword evidence="5 7" id="KW-0072">Autophagy</keyword>
<comment type="similarity">
    <text evidence="1 7">Belongs to the ATG7 family.</text>
</comment>
<dbReference type="GO" id="GO:0000422">
    <property type="term" value="P:autophagy of mitochondrion"/>
    <property type="evidence" value="ECO:0007669"/>
    <property type="project" value="TreeGrafter"/>
</dbReference>
<comment type="caution">
    <text evidence="10">The sequence shown here is derived from an EMBL/GenBank/DDBJ whole genome shotgun (WGS) entry which is preliminary data.</text>
</comment>
<dbReference type="InterPro" id="IPR035985">
    <property type="entry name" value="Ubiquitin-activating_enz"/>
</dbReference>
<dbReference type="GO" id="GO:0006995">
    <property type="term" value="P:cellular response to nitrogen starvation"/>
    <property type="evidence" value="ECO:0007669"/>
    <property type="project" value="TreeGrafter"/>
</dbReference>
<dbReference type="Pfam" id="PF00899">
    <property type="entry name" value="ThiF"/>
    <property type="match status" value="1"/>
</dbReference>
<sequence length="652" mass="73353">MGDADLCITSNEKSLLRFTPFTSFVNSSFWFKFTDLKLNHDMLNEVTRHIWGYYSHNDRTGSLMVDCSSFNKEYDNCISRSYAHGYHINTNTIEKFKNLDKNDLLTKYGLQLLNDMKSGEAVKDPSKLVVFLLLTFSDLKKYNFTYWFAFPAILDSSYYICDSPKSLETFMSPDKVRTLSEFHKKLPENQKAFFCFSIKNSEVVLKTIEEFVANAETIFDDFYIAFLDPTSLEHIPGWPLRNLLSLLKFEVPAIRKKPLKVVSMRGEYSNWHSRSVVFSIQYSEQCNYASNENKIIGWEKNSKGKLSPRMVNLATDMDPAKLSSRAVDLNLKLVKWRLQPDLDLSVIKNASCLLLGAGTLGCSVARGLLAWGVEKITFVDSGSVSYSNPARQSLYTFSDCCKSTSKAPAAASALKLIHPGVLARGEIIRISMPGHSEYDMNDVHRITQLVKSHDVVFLLTDSRESRWLPTLLCSAFKKIAITIALGYESYVILRHGIPSDETETKLGCYFCNDVVAPGNSQTDRTLDQQCTVTRPGVSNIAASIGVELLVSLLQHSEKGIATGSDTSCLGKIPHSIRGFIADFENILLCTPAFNQCIACSPIVIKEYLQDSDGFLQKVFCDIKYLPNLTALSQYELIDDELEFPEMSDEDCS</sequence>
<feature type="domain" description="Ubiquitin-like modifier-activating enzyme Atg7 N-terminal" evidence="9">
    <location>
        <begin position="16"/>
        <end position="317"/>
    </location>
</feature>
<dbReference type="GO" id="GO:0032446">
    <property type="term" value="P:protein modification by small protein conjugation"/>
    <property type="evidence" value="ECO:0007669"/>
    <property type="project" value="TreeGrafter"/>
</dbReference>
<dbReference type="GO" id="GO:0000407">
    <property type="term" value="C:phagophore assembly site"/>
    <property type="evidence" value="ECO:0007669"/>
    <property type="project" value="UniProtKB-SubCell"/>
</dbReference>
<dbReference type="GO" id="GO:0019779">
    <property type="term" value="F:Atg8 activating enzyme activity"/>
    <property type="evidence" value="ECO:0007669"/>
    <property type="project" value="TreeGrafter"/>
</dbReference>
<organism evidence="10 11">
    <name type="scientific">Parthenolecanium corni</name>
    <dbReference type="NCBI Taxonomy" id="536013"/>
    <lineage>
        <taxon>Eukaryota</taxon>
        <taxon>Metazoa</taxon>
        <taxon>Ecdysozoa</taxon>
        <taxon>Arthropoda</taxon>
        <taxon>Hexapoda</taxon>
        <taxon>Insecta</taxon>
        <taxon>Pterygota</taxon>
        <taxon>Neoptera</taxon>
        <taxon>Paraneoptera</taxon>
        <taxon>Hemiptera</taxon>
        <taxon>Sternorrhyncha</taxon>
        <taxon>Coccoidea</taxon>
        <taxon>Coccidae</taxon>
        <taxon>Parthenolecanium</taxon>
    </lineage>
</organism>
<evidence type="ECO:0000256" key="3">
    <source>
        <dbReference type="ARBA" id="ARBA00022448"/>
    </source>
</evidence>
<evidence type="ECO:0000313" key="11">
    <source>
        <dbReference type="Proteomes" id="UP001367676"/>
    </source>
</evidence>
<evidence type="ECO:0000256" key="1">
    <source>
        <dbReference type="ARBA" id="ARBA00010931"/>
    </source>
</evidence>
<evidence type="ECO:0000256" key="5">
    <source>
        <dbReference type="ARBA" id="ARBA00023006"/>
    </source>
</evidence>
<keyword evidence="7" id="KW-0833">Ubl conjugation pathway</keyword>
<comment type="subunit">
    <text evidence="7">Homodimer.</text>
</comment>
<keyword evidence="11" id="KW-1185">Reference proteome</keyword>
<dbReference type="GO" id="GO:0015031">
    <property type="term" value="P:protein transport"/>
    <property type="evidence" value="ECO:0007669"/>
    <property type="project" value="UniProtKB-UniRule"/>
</dbReference>
<dbReference type="SUPFAM" id="SSF69572">
    <property type="entry name" value="Activating enzymes of the ubiquitin-like proteins"/>
    <property type="match status" value="1"/>
</dbReference>
<keyword evidence="7" id="KW-0963">Cytoplasm</keyword>
<dbReference type="Proteomes" id="UP001367676">
    <property type="component" value="Unassembled WGS sequence"/>
</dbReference>
<accession>A0AAN9XZ67</accession>
<dbReference type="PANTHER" id="PTHR10953">
    <property type="entry name" value="UBIQUITIN-ACTIVATING ENZYME E1"/>
    <property type="match status" value="1"/>
</dbReference>
<evidence type="ECO:0000256" key="2">
    <source>
        <dbReference type="ARBA" id="ARBA00017647"/>
    </source>
</evidence>
<evidence type="ECO:0000259" key="8">
    <source>
        <dbReference type="Pfam" id="PF00899"/>
    </source>
</evidence>
<dbReference type="PANTHER" id="PTHR10953:SF3">
    <property type="entry name" value="UBIQUITIN-LIKE MODIFIER-ACTIVATING ENZYME ATG7"/>
    <property type="match status" value="1"/>
</dbReference>
<protein>
    <recommendedName>
        <fullName evidence="2 7">Ubiquitin-like modifier-activating enzyme ATG7</fullName>
    </recommendedName>
    <alternativeName>
        <fullName evidence="7">Autophagy-related protein 7</fullName>
    </alternativeName>
</protein>
<dbReference type="InterPro" id="IPR045886">
    <property type="entry name" value="ThiF/MoeB/HesA"/>
</dbReference>
<dbReference type="Gene3D" id="3.40.50.720">
    <property type="entry name" value="NAD(P)-binding Rossmann-like Domain"/>
    <property type="match status" value="1"/>
</dbReference>
<proteinExistence type="inferred from homology"/>
<gene>
    <name evidence="10" type="ORF">V9T40_012512</name>
</gene>
<dbReference type="InterPro" id="IPR006285">
    <property type="entry name" value="Atg7"/>
</dbReference>
<comment type="function">
    <text evidence="7">E1-like activating enzyme involved in the 2 ubiquitin-like systems required for autophagy.</text>
</comment>
<evidence type="ECO:0000256" key="6">
    <source>
        <dbReference type="PIRSR" id="PIRSR606285-1"/>
    </source>
</evidence>
<dbReference type="GO" id="GO:0000045">
    <property type="term" value="P:autophagosome assembly"/>
    <property type="evidence" value="ECO:0007669"/>
    <property type="project" value="TreeGrafter"/>
</dbReference>
<dbReference type="Pfam" id="PF16420">
    <property type="entry name" value="ATG7_N"/>
    <property type="match status" value="1"/>
</dbReference>
<dbReference type="Gene3D" id="3.40.140.70">
    <property type="entry name" value="Ubiquitin-like modifier-activating enzyme ATG7 N-terminal domain"/>
    <property type="match status" value="1"/>
</dbReference>
<dbReference type="NCBIfam" id="TIGR01381">
    <property type="entry name" value="E1_like_apg7"/>
    <property type="match status" value="1"/>
</dbReference>
<evidence type="ECO:0000313" key="10">
    <source>
        <dbReference type="EMBL" id="KAK7576226.1"/>
    </source>
</evidence>
<dbReference type="InterPro" id="IPR042523">
    <property type="entry name" value="Atg7_N_2"/>
</dbReference>
<evidence type="ECO:0000256" key="4">
    <source>
        <dbReference type="ARBA" id="ARBA00022927"/>
    </source>
</evidence>
<keyword evidence="4 7" id="KW-0653">Protein transport</keyword>
<dbReference type="Gene3D" id="3.40.140.100">
    <property type="entry name" value="Ubiquitin-like modifier-activating enzyme ATG7 C-terminal domain"/>
    <property type="match status" value="1"/>
</dbReference>